<accession>A0A1M5X7L2</accession>
<dbReference type="GO" id="GO:0015035">
    <property type="term" value="F:protein-disulfide reductase activity"/>
    <property type="evidence" value="ECO:0007669"/>
    <property type="project" value="TreeGrafter"/>
</dbReference>
<dbReference type="InterPro" id="IPR013766">
    <property type="entry name" value="Thioredoxin_domain"/>
</dbReference>
<name>A0A1M5X7L2_9GAMM</name>
<sequence>MSKATPLYLASVLALAASVPAVASETAHNSDATLVIDSLAQWQALWQQPAGQPVVLDMYADWCSSCVRIKQEVLPQAQVQQALQPYTLVVADLTAMETEQTELFDSLELIGLPTLLFFDAQGQEVRAARMAQEPSAEQLILHLQEVQQYLQSQP</sequence>
<evidence type="ECO:0000313" key="3">
    <source>
        <dbReference type="EMBL" id="SHH95789.1"/>
    </source>
</evidence>
<dbReference type="SUPFAM" id="SSF52833">
    <property type="entry name" value="Thioredoxin-like"/>
    <property type="match status" value="1"/>
</dbReference>
<keyword evidence="4" id="KW-1185">Reference proteome</keyword>
<dbReference type="InterPro" id="IPR036249">
    <property type="entry name" value="Thioredoxin-like_sf"/>
</dbReference>
<evidence type="ECO:0000256" key="1">
    <source>
        <dbReference type="SAM" id="SignalP"/>
    </source>
</evidence>
<dbReference type="InterPro" id="IPR012336">
    <property type="entry name" value="Thioredoxin-like_fold"/>
</dbReference>
<proteinExistence type="predicted"/>
<keyword evidence="1" id="KW-0732">Signal</keyword>
<dbReference type="PANTHER" id="PTHR32234">
    <property type="entry name" value="THIOL:DISULFIDE INTERCHANGE PROTEIN DSBD"/>
    <property type="match status" value="1"/>
</dbReference>
<dbReference type="RefSeq" id="WP_082766775.1">
    <property type="nucleotide sequence ID" value="NZ_FQXG01000005.1"/>
</dbReference>
<dbReference type="PROSITE" id="PS51352">
    <property type="entry name" value="THIOREDOXIN_2"/>
    <property type="match status" value="1"/>
</dbReference>
<reference evidence="3 4" key="1">
    <citation type="submission" date="2016-11" db="EMBL/GenBank/DDBJ databases">
        <authorList>
            <person name="Jaros S."/>
            <person name="Januszkiewicz K."/>
            <person name="Wedrychowicz H."/>
        </authorList>
    </citation>
    <scope>NUCLEOTIDE SEQUENCE [LARGE SCALE GENOMIC DNA]</scope>
    <source>
        <strain evidence="3 4">DSM 16917</strain>
    </source>
</reference>
<dbReference type="Pfam" id="PF13098">
    <property type="entry name" value="Thioredoxin_2"/>
    <property type="match status" value="1"/>
</dbReference>
<dbReference type="Gene3D" id="3.40.30.10">
    <property type="entry name" value="Glutaredoxin"/>
    <property type="match status" value="1"/>
</dbReference>
<dbReference type="Proteomes" id="UP000184268">
    <property type="component" value="Unassembled WGS sequence"/>
</dbReference>
<dbReference type="STRING" id="299255.SAMN02745129_3302"/>
<organism evidence="3 4">
    <name type="scientific">Ferrimonas marina</name>
    <dbReference type="NCBI Taxonomy" id="299255"/>
    <lineage>
        <taxon>Bacteria</taxon>
        <taxon>Pseudomonadati</taxon>
        <taxon>Pseudomonadota</taxon>
        <taxon>Gammaproteobacteria</taxon>
        <taxon>Alteromonadales</taxon>
        <taxon>Ferrimonadaceae</taxon>
        <taxon>Ferrimonas</taxon>
    </lineage>
</organism>
<protein>
    <submittedName>
        <fullName evidence="3">Thioredoxin-like</fullName>
    </submittedName>
</protein>
<dbReference type="EMBL" id="FQXG01000005">
    <property type="protein sequence ID" value="SHH95789.1"/>
    <property type="molecule type" value="Genomic_DNA"/>
</dbReference>
<dbReference type="GO" id="GO:0045454">
    <property type="term" value="P:cell redox homeostasis"/>
    <property type="evidence" value="ECO:0007669"/>
    <property type="project" value="TreeGrafter"/>
</dbReference>
<feature type="domain" description="Thioredoxin" evidence="2">
    <location>
        <begin position="13"/>
        <end position="151"/>
    </location>
</feature>
<feature type="signal peptide" evidence="1">
    <location>
        <begin position="1"/>
        <end position="23"/>
    </location>
</feature>
<dbReference type="OrthoDB" id="9811036at2"/>
<feature type="chain" id="PRO_5012997138" evidence="1">
    <location>
        <begin position="24"/>
        <end position="154"/>
    </location>
</feature>
<evidence type="ECO:0000313" key="4">
    <source>
        <dbReference type="Proteomes" id="UP000184268"/>
    </source>
</evidence>
<gene>
    <name evidence="3" type="ORF">SAMN02745129_3302</name>
</gene>
<dbReference type="AlphaFoldDB" id="A0A1M5X7L2"/>
<evidence type="ECO:0000259" key="2">
    <source>
        <dbReference type="PROSITE" id="PS51352"/>
    </source>
</evidence>
<dbReference type="PANTHER" id="PTHR32234:SF0">
    <property type="entry name" value="THIOL:DISULFIDE INTERCHANGE PROTEIN DSBD"/>
    <property type="match status" value="1"/>
</dbReference>